<keyword evidence="2" id="KW-1185">Reference proteome</keyword>
<protein>
    <submittedName>
        <fullName evidence="1">IS1953 family transposase OrfA</fullName>
    </submittedName>
</protein>
<reference evidence="1 2" key="1">
    <citation type="submission" date="2017-07" db="EMBL/GenBank/DDBJ databases">
        <title>Phylogenetic study on the rhizospheric bacterium Ochrobactrum sp. A44.</title>
        <authorList>
            <person name="Krzyzanowska D.M."/>
            <person name="Ossowicki A."/>
            <person name="Rajewska M."/>
            <person name="Maciag T."/>
            <person name="Kaczynski Z."/>
            <person name="Czerwicka M."/>
            <person name="Jafra S."/>
        </authorList>
    </citation>
    <scope>NUCLEOTIDE SEQUENCE [LARGE SCALE GENOMIC DNA]</scope>
    <source>
        <strain evidence="1 2">PR17</strain>
    </source>
</reference>
<dbReference type="EMBL" id="NNRK01000021">
    <property type="protein sequence ID" value="OYR16826.1"/>
    <property type="molecule type" value="Genomic_DNA"/>
</dbReference>
<dbReference type="AlphaFoldDB" id="A0A256FQ14"/>
<gene>
    <name evidence="1" type="ORF">CEV32_4136</name>
</gene>
<sequence length="38" mass="4413">MVEAFHRLQTILVLTDQRLTVGGAILLRKICFLVRMRT</sequence>
<organism evidence="1 2">
    <name type="scientific">Brucella rhizosphaerae</name>
    <dbReference type="NCBI Taxonomy" id="571254"/>
    <lineage>
        <taxon>Bacteria</taxon>
        <taxon>Pseudomonadati</taxon>
        <taxon>Pseudomonadota</taxon>
        <taxon>Alphaproteobacteria</taxon>
        <taxon>Hyphomicrobiales</taxon>
        <taxon>Brucellaceae</taxon>
        <taxon>Brucella/Ochrobactrum group</taxon>
        <taxon>Brucella</taxon>
    </lineage>
</organism>
<comment type="caution">
    <text evidence="1">The sequence shown here is derived from an EMBL/GenBank/DDBJ whole genome shotgun (WGS) entry which is preliminary data.</text>
</comment>
<evidence type="ECO:0000313" key="1">
    <source>
        <dbReference type="EMBL" id="OYR16826.1"/>
    </source>
</evidence>
<name>A0A256FQ14_9HYPH</name>
<evidence type="ECO:0000313" key="2">
    <source>
        <dbReference type="Proteomes" id="UP000216345"/>
    </source>
</evidence>
<proteinExistence type="predicted"/>
<accession>A0A256FQ14</accession>
<dbReference type="Proteomes" id="UP000216345">
    <property type="component" value="Unassembled WGS sequence"/>
</dbReference>